<keyword evidence="3" id="KW-1185">Reference proteome</keyword>
<dbReference type="InterPro" id="IPR000073">
    <property type="entry name" value="AB_hydrolase_1"/>
</dbReference>
<protein>
    <recommendedName>
        <fullName evidence="1">AB hydrolase-1 domain-containing protein</fullName>
    </recommendedName>
</protein>
<gene>
    <name evidence="2" type="ORF">ASPZODRAFT_74631</name>
</gene>
<dbReference type="InterPro" id="IPR050471">
    <property type="entry name" value="AB_hydrolase"/>
</dbReference>
<dbReference type="SUPFAM" id="SSF53474">
    <property type="entry name" value="alpha/beta-Hydrolases"/>
    <property type="match status" value="1"/>
</dbReference>
<proteinExistence type="predicted"/>
<dbReference type="PANTHER" id="PTHR43433">
    <property type="entry name" value="HYDROLASE, ALPHA/BETA FOLD FAMILY PROTEIN"/>
    <property type="match status" value="1"/>
</dbReference>
<dbReference type="AlphaFoldDB" id="A0A1L9S7S8"/>
<dbReference type="EMBL" id="KV878353">
    <property type="protein sequence ID" value="OJJ43213.1"/>
    <property type="molecule type" value="Genomic_DNA"/>
</dbReference>
<dbReference type="Proteomes" id="UP000184188">
    <property type="component" value="Unassembled WGS sequence"/>
</dbReference>
<accession>A0A1L9S7S8</accession>
<reference evidence="3" key="1">
    <citation type="journal article" date="2017" name="Genome Biol.">
        <title>Comparative genomics reveals high biological diversity and specific adaptations in the industrially and medically important fungal genus Aspergillus.</title>
        <authorList>
            <person name="de Vries R.P."/>
            <person name="Riley R."/>
            <person name="Wiebenga A."/>
            <person name="Aguilar-Osorio G."/>
            <person name="Amillis S."/>
            <person name="Uchima C.A."/>
            <person name="Anderluh G."/>
            <person name="Asadollahi M."/>
            <person name="Askin M."/>
            <person name="Barry K."/>
            <person name="Battaglia E."/>
            <person name="Bayram O."/>
            <person name="Benocci T."/>
            <person name="Braus-Stromeyer S.A."/>
            <person name="Caldana C."/>
            <person name="Canovas D."/>
            <person name="Cerqueira G.C."/>
            <person name="Chen F."/>
            <person name="Chen W."/>
            <person name="Choi C."/>
            <person name="Clum A."/>
            <person name="Dos Santos R.A."/>
            <person name="Damasio A.R."/>
            <person name="Diallinas G."/>
            <person name="Emri T."/>
            <person name="Fekete E."/>
            <person name="Flipphi M."/>
            <person name="Freyberg S."/>
            <person name="Gallo A."/>
            <person name="Gournas C."/>
            <person name="Habgood R."/>
            <person name="Hainaut M."/>
            <person name="Harispe M.L."/>
            <person name="Henrissat B."/>
            <person name="Hilden K.S."/>
            <person name="Hope R."/>
            <person name="Hossain A."/>
            <person name="Karabika E."/>
            <person name="Karaffa L."/>
            <person name="Karanyi Z."/>
            <person name="Krasevec N."/>
            <person name="Kuo A."/>
            <person name="Kusch H."/>
            <person name="LaButti K."/>
            <person name="Lagendijk E.L."/>
            <person name="Lapidus A."/>
            <person name="Levasseur A."/>
            <person name="Lindquist E."/>
            <person name="Lipzen A."/>
            <person name="Logrieco A.F."/>
            <person name="MacCabe A."/>
            <person name="Maekelae M.R."/>
            <person name="Malavazi I."/>
            <person name="Melin P."/>
            <person name="Meyer V."/>
            <person name="Mielnichuk N."/>
            <person name="Miskei M."/>
            <person name="Molnar A.P."/>
            <person name="Mule G."/>
            <person name="Ngan C.Y."/>
            <person name="Orejas M."/>
            <person name="Orosz E."/>
            <person name="Ouedraogo J.P."/>
            <person name="Overkamp K.M."/>
            <person name="Park H.-S."/>
            <person name="Perrone G."/>
            <person name="Piumi F."/>
            <person name="Punt P.J."/>
            <person name="Ram A.F."/>
            <person name="Ramon A."/>
            <person name="Rauscher S."/>
            <person name="Record E."/>
            <person name="Riano-Pachon D.M."/>
            <person name="Robert V."/>
            <person name="Roehrig J."/>
            <person name="Ruller R."/>
            <person name="Salamov A."/>
            <person name="Salih N.S."/>
            <person name="Samson R.A."/>
            <person name="Sandor E."/>
            <person name="Sanguinetti M."/>
            <person name="Schuetze T."/>
            <person name="Sepcic K."/>
            <person name="Shelest E."/>
            <person name="Sherlock G."/>
            <person name="Sophianopoulou V."/>
            <person name="Squina F.M."/>
            <person name="Sun H."/>
            <person name="Susca A."/>
            <person name="Todd R.B."/>
            <person name="Tsang A."/>
            <person name="Unkles S.E."/>
            <person name="van de Wiele N."/>
            <person name="van Rossen-Uffink D."/>
            <person name="Oliveira J.V."/>
            <person name="Vesth T.C."/>
            <person name="Visser J."/>
            <person name="Yu J.-H."/>
            <person name="Zhou M."/>
            <person name="Andersen M.R."/>
            <person name="Archer D.B."/>
            <person name="Baker S.E."/>
            <person name="Benoit I."/>
            <person name="Brakhage A.A."/>
            <person name="Braus G.H."/>
            <person name="Fischer R."/>
            <person name="Frisvad J.C."/>
            <person name="Goldman G.H."/>
            <person name="Houbraken J."/>
            <person name="Oakley B."/>
            <person name="Pocsi I."/>
            <person name="Scazzocchio C."/>
            <person name="Seiboth B."/>
            <person name="vanKuyk P.A."/>
            <person name="Wortman J."/>
            <person name="Dyer P.S."/>
            <person name="Grigoriev I.V."/>
        </authorList>
    </citation>
    <scope>NUCLEOTIDE SEQUENCE [LARGE SCALE GENOMIC DNA]</scope>
    <source>
        <strain evidence="3">CBS 506.65</strain>
    </source>
</reference>
<dbReference type="PANTHER" id="PTHR43433:SF5">
    <property type="entry name" value="AB HYDROLASE-1 DOMAIN-CONTAINING PROTEIN"/>
    <property type="match status" value="1"/>
</dbReference>
<dbReference type="InterPro" id="IPR029058">
    <property type="entry name" value="AB_hydrolase_fold"/>
</dbReference>
<dbReference type="STRING" id="1073090.A0A1L9S7S8"/>
<dbReference type="GeneID" id="34616447"/>
<dbReference type="OrthoDB" id="19657at2759"/>
<evidence type="ECO:0000259" key="1">
    <source>
        <dbReference type="Pfam" id="PF00561"/>
    </source>
</evidence>
<organism evidence="2 3">
    <name type="scientific">Penicilliopsis zonata CBS 506.65</name>
    <dbReference type="NCBI Taxonomy" id="1073090"/>
    <lineage>
        <taxon>Eukaryota</taxon>
        <taxon>Fungi</taxon>
        <taxon>Dikarya</taxon>
        <taxon>Ascomycota</taxon>
        <taxon>Pezizomycotina</taxon>
        <taxon>Eurotiomycetes</taxon>
        <taxon>Eurotiomycetidae</taxon>
        <taxon>Eurotiales</taxon>
        <taxon>Aspergillaceae</taxon>
        <taxon>Penicilliopsis</taxon>
    </lineage>
</organism>
<evidence type="ECO:0000313" key="2">
    <source>
        <dbReference type="EMBL" id="OJJ43213.1"/>
    </source>
</evidence>
<evidence type="ECO:0000313" key="3">
    <source>
        <dbReference type="Proteomes" id="UP000184188"/>
    </source>
</evidence>
<dbReference type="VEuPathDB" id="FungiDB:ASPZODRAFT_74631"/>
<name>A0A1L9S7S8_9EURO</name>
<dbReference type="Gene3D" id="3.40.50.1820">
    <property type="entry name" value="alpha/beta hydrolase"/>
    <property type="match status" value="1"/>
</dbReference>
<sequence>MTSQHLTAAQVLEHPALSSVKYTLQPTSSGTSTVSTGRRGGPVNLYYEIHGRGEKRVVFIMGLNATLQDWKRQTRYFAHPSRADEYQVLVFDNRGIGRSDKPLCFYSTSEMAQDAVDLLRNLKWIDEAGGEEGNKGEKRCIHLVGASMGGMIAQEVAMLIPYQLLSLSLICTAPRVVRSTPFFENLRGRAAMFLPKPIDAELDRMVYTLFGDGFVDHPDDEYEEGSPNNFPTRRDRFAAGQLLKRADTESFTKKGFLLQVAACNFHKKSPDQLKLLADSVGRERIAVIHGTADRMLTYRHAEILREELGEGIFFKSYEGVGHMLPWEVEQDLNELLEGRFNLK</sequence>
<dbReference type="RefSeq" id="XP_022577723.1">
    <property type="nucleotide sequence ID" value="XM_022729983.1"/>
</dbReference>
<dbReference type="Pfam" id="PF00561">
    <property type="entry name" value="Abhydrolase_1"/>
    <property type="match status" value="1"/>
</dbReference>
<feature type="domain" description="AB hydrolase-1" evidence="1">
    <location>
        <begin position="56"/>
        <end position="327"/>
    </location>
</feature>